<keyword evidence="3 9" id="KW-0813">Transport</keyword>
<dbReference type="STRING" id="30069.A0A182Y336"/>
<feature type="transmembrane region" description="Helical" evidence="9">
    <location>
        <begin position="894"/>
        <end position="918"/>
    </location>
</feature>
<dbReference type="VEuPathDB" id="VectorBase:ASTEI20_034988"/>
<feature type="region of interest" description="Disordered" evidence="10">
    <location>
        <begin position="1377"/>
        <end position="1398"/>
    </location>
</feature>
<evidence type="ECO:0000259" key="12">
    <source>
        <dbReference type="Pfam" id="PF07565"/>
    </source>
</evidence>
<feature type="compositionally biased region" description="Basic residues" evidence="10">
    <location>
        <begin position="528"/>
        <end position="541"/>
    </location>
</feature>
<dbReference type="PRINTS" id="PR01231">
    <property type="entry name" value="HCO3TRNSPORT"/>
</dbReference>
<dbReference type="GO" id="GO:0015701">
    <property type="term" value="P:bicarbonate transport"/>
    <property type="evidence" value="ECO:0007669"/>
    <property type="project" value="TreeGrafter"/>
</dbReference>
<dbReference type="FunFam" id="1.10.287.570:FF:000001">
    <property type="entry name" value="Anion exchange protein"/>
    <property type="match status" value="1"/>
</dbReference>
<feature type="transmembrane region" description="Helical" evidence="9">
    <location>
        <begin position="1251"/>
        <end position="1270"/>
    </location>
</feature>
<dbReference type="VEuPathDB" id="VectorBase:ASTEI02872"/>
<comment type="similarity">
    <text evidence="2 9">Belongs to the anion exchanger (TC 2.A.31) family.</text>
</comment>
<feature type="transmembrane region" description="Helical" evidence="9">
    <location>
        <begin position="1102"/>
        <end position="1122"/>
    </location>
</feature>
<keyword evidence="14" id="KW-1185">Reference proteome</keyword>
<evidence type="ECO:0000256" key="5">
    <source>
        <dbReference type="ARBA" id="ARBA00022692"/>
    </source>
</evidence>
<feature type="compositionally biased region" description="Basic and acidic residues" evidence="10">
    <location>
        <begin position="72"/>
        <end position="88"/>
    </location>
</feature>
<dbReference type="GO" id="GO:0008509">
    <property type="term" value="F:monoatomic anion transmembrane transporter activity"/>
    <property type="evidence" value="ECO:0007669"/>
    <property type="project" value="InterPro"/>
</dbReference>
<dbReference type="OMA" id="WGRPHIP"/>
<comment type="subcellular location">
    <subcellularLocation>
        <location evidence="1">Cell membrane</location>
        <topology evidence="1">Multi-pass membrane protein</topology>
    </subcellularLocation>
    <subcellularLocation>
        <location evidence="9">Membrane</location>
        <topology evidence="9">Multi-pass membrane protein</topology>
    </subcellularLocation>
</comment>
<dbReference type="GO" id="GO:0005452">
    <property type="term" value="F:solute:inorganic anion antiporter activity"/>
    <property type="evidence" value="ECO:0007669"/>
    <property type="project" value="InterPro"/>
</dbReference>
<feature type="transmembrane region" description="Helical" evidence="9">
    <location>
        <begin position="1064"/>
        <end position="1082"/>
    </location>
</feature>
<dbReference type="Pfam" id="PF00955">
    <property type="entry name" value="HCO3_cotransp"/>
    <property type="match status" value="1"/>
</dbReference>
<feature type="transmembrane region" description="Helical" evidence="9">
    <location>
        <begin position="1277"/>
        <end position="1296"/>
    </location>
</feature>
<dbReference type="VEuPathDB" id="VectorBase:ASTE005384"/>
<dbReference type="Gene3D" id="3.40.930.10">
    <property type="entry name" value="Mannitol-specific EII, Chain A"/>
    <property type="match status" value="1"/>
</dbReference>
<feature type="compositionally biased region" description="Basic residues" evidence="10">
    <location>
        <begin position="224"/>
        <end position="235"/>
    </location>
</feature>
<reference evidence="13" key="2">
    <citation type="submission" date="2020-05" db="UniProtKB">
        <authorList>
            <consortium name="EnsemblMetazoa"/>
        </authorList>
    </citation>
    <scope>IDENTIFICATION</scope>
    <source>
        <strain evidence="13">Indian</strain>
    </source>
</reference>
<feature type="region of interest" description="Disordered" evidence="10">
    <location>
        <begin position="785"/>
        <end position="822"/>
    </location>
</feature>
<feature type="domain" description="Band 3 cytoplasmic" evidence="12">
    <location>
        <begin position="330"/>
        <end position="460"/>
    </location>
</feature>
<feature type="region of interest" description="Disordered" evidence="10">
    <location>
        <begin position="71"/>
        <end position="299"/>
    </location>
</feature>
<dbReference type="PANTHER" id="PTHR11453">
    <property type="entry name" value="ANION EXCHANGE PROTEIN"/>
    <property type="match status" value="1"/>
</dbReference>
<keyword evidence="6 9" id="KW-1133">Transmembrane helix</keyword>
<dbReference type="Gene3D" id="1.10.287.570">
    <property type="entry name" value="Helical hairpin bin"/>
    <property type="match status" value="1"/>
</dbReference>
<feature type="domain" description="Band 3 cytoplasmic" evidence="12">
    <location>
        <begin position="588"/>
        <end position="754"/>
    </location>
</feature>
<feature type="compositionally biased region" description="Low complexity" evidence="10">
    <location>
        <begin position="137"/>
        <end position="146"/>
    </location>
</feature>
<evidence type="ECO:0000256" key="4">
    <source>
        <dbReference type="ARBA" id="ARBA00022475"/>
    </source>
</evidence>
<feature type="transmembrane region" description="Helical" evidence="9">
    <location>
        <begin position="938"/>
        <end position="958"/>
    </location>
</feature>
<dbReference type="SUPFAM" id="SSF55804">
    <property type="entry name" value="Phoshotransferase/anion transport protein"/>
    <property type="match status" value="1"/>
</dbReference>
<evidence type="ECO:0000259" key="11">
    <source>
        <dbReference type="Pfam" id="PF00955"/>
    </source>
</evidence>
<feature type="transmembrane region" description="Helical" evidence="9">
    <location>
        <begin position="1191"/>
        <end position="1211"/>
    </location>
</feature>
<sequence>MTTGCSIKQDRVTCRNYVLTRAAQPVSTSNDDPNEVHLDDEIERVFGTTAEKERFELNRLQDEVILDNSPLKYDEAQRVPDSADRQMHQDTTSSASNTSNTAPTANNNTTISNKPSNTSAHSNESRKPPVSSPPTTAPTSPISFSSKSETTDTKPSTANNTTLADNTSNDFSETHDEPVVDQGTVQGEQWDTSARRNVHFDKENKGAPIDGLPLEDTNEERRRRTERHHPHKSRKFSLQEYHPEWRRQSGTEGGPTGRRISVQPEDATLQEADIDELTSHRSDDPRALRRHKVSAQSGSSLVNINRKETPQLQHLLPSSKYKKMYDHSPHEVFVQLDELTGSGEDREWKETARWIKYEEDVEEGADRWGRPHVASLSFHSLLNLRRCLETGVVLMDLEEKDLPSVAYRVVEQMVVDELIHEDDKAVIMRALLLRHRHVNESSHGGFSFGPKRKYSSYTSLQSLSMRAEDGGNGEVIVGVRRLNSFVSPTQSYTLSPPSLHPNSVYGQSPNLSSRNHPPTPQPGPPKDRHARHTSNHGRCRRSGSQDSSSTATAATAASAATAAAAAAAAPVTLTTVTCAVGMRRNNSPLSLTVSVDDKKPRIVPAAEINGHGGHGETRININEETYTSSQEDIKMRTQKESILKRIPEGAEATTVLVGAVDFLEQPTIAFVRLAEGIPMPSITEVPIPVRFLFILLGPQKTELDYHEVGRSIATLMSNEHFHDIAYKADDRRELLSAINEFLDDSIVLPPGKWERQALLPFEELKAKSDMIRLRKKKALDEKIKSKQSQLLTSEEEKKLLASSGGDGGGDGKKPPKNPLEKTNRLWGGLINDIKRRYPMYKSDIMDGLNTETLAATIFMYFAALSTAITFGGLSSDKTHNLIGISETLVSASMVGLVFHLLAGQPLVIIGTTGPLLLFDEALNQFCISNDFNFLTVRVYVGCWLAVIALVVSAFEGSVYVRLFTRFTQEIFSALITLIYIVETVMKLVSVYKRHPLLAEYSYKNITEPQPLPMPYLEEGNGTTAAGLLAESLTTVVNATLGIPVDPDNLLIPEDGIGPRNRPNTALFCTILTLGTFSLAYYLKLFRNSHFLGRNARRALGDFGVPISIALFVLVDYMIPEVFTEKLSVPEGLSPSDETRRGWIIPLGGVPGWLPFVAGIPALLVYILIFMETHISELIVDKPERGLKKGSGLHMDIVLLCFLNTVCGFFGMPWHCAATVRSVTHVSAVTIMSRTHAPGDAPHITDVKEQRISGFFVSLMVGLSVTMAPILRLIPMSVLFGVFLYMGIASMSGVQFFERLRLYLMPVKHHPQVPFVRRVPTWKMHLFTFVQILALAMLWAVKSSPFSLAFPFFLIMMVPIRKQLESVFSPLELRALDGSQPNEGAEDEPDFYEQAPIPA</sequence>
<feature type="region of interest" description="Disordered" evidence="10">
    <location>
        <begin position="489"/>
        <end position="551"/>
    </location>
</feature>
<feature type="domain" description="Bicarbonate transporter-like transmembrane" evidence="11">
    <location>
        <begin position="824"/>
        <end position="1379"/>
    </location>
</feature>
<dbReference type="GO" id="GO:0051453">
    <property type="term" value="P:regulation of intracellular pH"/>
    <property type="evidence" value="ECO:0007669"/>
    <property type="project" value="TreeGrafter"/>
</dbReference>
<dbReference type="InterPro" id="IPR003020">
    <property type="entry name" value="HCO3_transpt_euk"/>
</dbReference>
<dbReference type="EnsemblMetazoa" id="ASTEI02872-RA">
    <property type="protein sequence ID" value="ASTEI02872-PA"/>
    <property type="gene ID" value="ASTEI02872"/>
</dbReference>
<dbReference type="PANTHER" id="PTHR11453:SF47">
    <property type="entry name" value="ANION EXCHANGE PROTEIN"/>
    <property type="match status" value="1"/>
</dbReference>
<reference evidence="14" key="1">
    <citation type="journal article" date="2014" name="Genome Biol.">
        <title>Genome analysis of a major urban malaria vector mosquito, Anopheles stephensi.</title>
        <authorList>
            <person name="Jiang X."/>
            <person name="Peery A."/>
            <person name="Hall A.B."/>
            <person name="Sharma A."/>
            <person name="Chen X.G."/>
            <person name="Waterhouse R.M."/>
            <person name="Komissarov A."/>
            <person name="Riehle M.M."/>
            <person name="Shouche Y."/>
            <person name="Sharakhova M.V."/>
            <person name="Lawson D."/>
            <person name="Pakpour N."/>
            <person name="Arensburger P."/>
            <person name="Davidson V.L."/>
            <person name="Eiglmeier K."/>
            <person name="Emrich S."/>
            <person name="George P."/>
            <person name="Kennedy R.C."/>
            <person name="Mane S.P."/>
            <person name="Maslen G."/>
            <person name="Oringanje C."/>
            <person name="Qi Y."/>
            <person name="Settlage R."/>
            <person name="Tojo M."/>
            <person name="Tubio J.M."/>
            <person name="Unger M.F."/>
            <person name="Wang B."/>
            <person name="Vernick K.D."/>
            <person name="Ribeiro J.M."/>
            <person name="James A.A."/>
            <person name="Michel K."/>
            <person name="Riehle M.A."/>
            <person name="Luckhart S."/>
            <person name="Sharakhov I.V."/>
            <person name="Tu Z."/>
        </authorList>
    </citation>
    <scope>NUCLEOTIDE SEQUENCE [LARGE SCALE GENOMIC DNA]</scope>
    <source>
        <strain evidence="14">Indian</strain>
    </source>
</reference>
<organism evidence="13 14">
    <name type="scientific">Anopheles stephensi</name>
    <name type="common">Indo-Pakistan malaria mosquito</name>
    <dbReference type="NCBI Taxonomy" id="30069"/>
    <lineage>
        <taxon>Eukaryota</taxon>
        <taxon>Metazoa</taxon>
        <taxon>Ecdysozoa</taxon>
        <taxon>Arthropoda</taxon>
        <taxon>Hexapoda</taxon>
        <taxon>Insecta</taxon>
        <taxon>Pterygota</taxon>
        <taxon>Neoptera</taxon>
        <taxon>Endopterygota</taxon>
        <taxon>Diptera</taxon>
        <taxon>Nematocera</taxon>
        <taxon>Culicoidea</taxon>
        <taxon>Culicidae</taxon>
        <taxon>Anophelinae</taxon>
        <taxon>Anopheles</taxon>
    </lineage>
</organism>
<feature type="compositionally biased region" description="Polar residues" evidence="10">
    <location>
        <begin position="489"/>
        <end position="516"/>
    </location>
</feature>
<feature type="transmembrane region" description="Helical" evidence="9">
    <location>
        <begin position="1142"/>
        <end position="1170"/>
    </location>
</feature>
<evidence type="ECO:0000313" key="13">
    <source>
        <dbReference type="EnsemblMetazoa" id="ASTEI02872-PA"/>
    </source>
</evidence>
<dbReference type="Proteomes" id="UP000076408">
    <property type="component" value="Unassembled WGS sequence"/>
</dbReference>
<protein>
    <recommendedName>
        <fullName evidence="9">Anion exchange protein</fullName>
    </recommendedName>
</protein>
<evidence type="ECO:0000256" key="2">
    <source>
        <dbReference type="ARBA" id="ARBA00010993"/>
    </source>
</evidence>
<dbReference type="InterPro" id="IPR016152">
    <property type="entry name" value="PTrfase/Anion_transptr"/>
</dbReference>
<proteinExistence type="inferred from homology"/>
<feature type="compositionally biased region" description="Polar residues" evidence="10">
    <location>
        <begin position="153"/>
        <end position="171"/>
    </location>
</feature>
<feature type="compositionally biased region" description="Polar residues" evidence="10">
    <location>
        <begin position="183"/>
        <end position="192"/>
    </location>
</feature>
<evidence type="ECO:0000256" key="3">
    <source>
        <dbReference type="ARBA" id="ARBA00022448"/>
    </source>
</evidence>
<dbReference type="FunFam" id="3.40.930.10:FF:000012">
    <property type="entry name" value="Anion exchange protein"/>
    <property type="match status" value="1"/>
</dbReference>
<evidence type="ECO:0000256" key="7">
    <source>
        <dbReference type="ARBA" id="ARBA00023065"/>
    </source>
</evidence>
<feature type="transmembrane region" description="Helical" evidence="9">
    <location>
        <begin position="853"/>
        <end position="873"/>
    </location>
</feature>
<name>A0A182Y336_ANOST</name>
<dbReference type="GO" id="GO:0005886">
    <property type="term" value="C:plasma membrane"/>
    <property type="evidence" value="ECO:0007669"/>
    <property type="project" value="UniProtKB-SubCell"/>
</dbReference>
<dbReference type="InterPro" id="IPR011531">
    <property type="entry name" value="HCO3_transpt-like_TM_dom"/>
</dbReference>
<accession>A0A182Y336</accession>
<evidence type="ECO:0000256" key="6">
    <source>
        <dbReference type="ARBA" id="ARBA00022989"/>
    </source>
</evidence>
<keyword evidence="7 9" id="KW-0406">Ion transport</keyword>
<evidence type="ECO:0000256" key="8">
    <source>
        <dbReference type="ARBA" id="ARBA00023136"/>
    </source>
</evidence>
<evidence type="ECO:0000313" key="14">
    <source>
        <dbReference type="Proteomes" id="UP000076408"/>
    </source>
</evidence>
<dbReference type="InterPro" id="IPR013769">
    <property type="entry name" value="Band3_cytoplasmic_dom"/>
</dbReference>
<evidence type="ECO:0000256" key="10">
    <source>
        <dbReference type="SAM" id="MobiDB-lite"/>
    </source>
</evidence>
<feature type="transmembrane region" description="Helical" evidence="9">
    <location>
        <begin position="1328"/>
        <end position="1354"/>
    </location>
</feature>
<feature type="compositionally biased region" description="Low complexity" evidence="10">
    <location>
        <begin position="91"/>
        <end position="113"/>
    </location>
</feature>
<keyword evidence="8 9" id="KW-0472">Membrane</keyword>
<dbReference type="Pfam" id="PF07565">
    <property type="entry name" value="Band_3_cyto"/>
    <property type="match status" value="2"/>
</dbReference>
<keyword evidence="5 9" id="KW-0812">Transmembrane</keyword>
<feature type="transmembrane region" description="Helical" evidence="9">
    <location>
        <begin position="970"/>
        <end position="991"/>
    </location>
</feature>
<evidence type="ECO:0000256" key="1">
    <source>
        <dbReference type="ARBA" id="ARBA00004651"/>
    </source>
</evidence>
<dbReference type="NCBIfam" id="TIGR00834">
    <property type="entry name" value="ae"/>
    <property type="match status" value="1"/>
</dbReference>
<keyword evidence="4" id="KW-1003">Cell membrane</keyword>
<evidence type="ECO:0000256" key="9">
    <source>
        <dbReference type="RuleBase" id="RU362035"/>
    </source>
</evidence>
<feature type="compositionally biased region" description="Basic and acidic residues" evidence="10">
    <location>
        <begin position="809"/>
        <end position="822"/>
    </location>
</feature>
<feature type="compositionally biased region" description="Basic and acidic residues" evidence="10">
    <location>
        <begin position="277"/>
        <end position="287"/>
    </location>
</feature>